<dbReference type="AlphaFoldDB" id="A0A928ZUE2"/>
<comment type="caution">
    <text evidence="1">The sequence shown here is derived from an EMBL/GenBank/DDBJ whole genome shotgun (WGS) entry which is preliminary data.</text>
</comment>
<evidence type="ECO:0000313" key="1">
    <source>
        <dbReference type="EMBL" id="MBE9067624.1"/>
    </source>
</evidence>
<sequence>MISAGHIAGKAQLDSLLERIKPHQVVLQEHRLYGQLSTLAAIRCFMSSHVFAVWDNMLLLKTLQQRLTCVTTPWCPSEDAIATRLINEIILDEESEEIAPGQYMSHVQFYIAAMEEIGADTRAICSLMNRLQNGEPLETALRLSLDIPGSPVSPTVREFVLHTWTICQGSTPAVAAAFLLAREAIVGPLFTQILKQLQSVEMSNPLSCQLLQAYCQRHLCVDEERHIPMGLELLSRICKDDTQAWEQAKVATISSLVVRKQLWDNLSEQMSAFLLIF</sequence>
<dbReference type="InterPro" id="IPR016084">
    <property type="entry name" value="Haem_Oase-like_multi-hlx"/>
</dbReference>
<dbReference type="Proteomes" id="UP000615026">
    <property type="component" value="Unassembled WGS sequence"/>
</dbReference>
<name>A0A928ZUE2_LEPEC</name>
<gene>
    <name evidence="1" type="ORF">IQ260_13250</name>
</gene>
<evidence type="ECO:0000313" key="2">
    <source>
        <dbReference type="Proteomes" id="UP000615026"/>
    </source>
</evidence>
<dbReference type="RefSeq" id="WP_193993586.1">
    <property type="nucleotide sequence ID" value="NZ_JADEXP010000108.1"/>
</dbReference>
<reference evidence="1" key="1">
    <citation type="submission" date="2020-10" db="EMBL/GenBank/DDBJ databases">
        <authorList>
            <person name="Castelo-Branco R."/>
            <person name="Eusebio N."/>
            <person name="Adriana R."/>
            <person name="Vieira A."/>
            <person name="Brugerolle De Fraissinette N."/>
            <person name="Rezende De Castro R."/>
            <person name="Schneider M.P."/>
            <person name="Vasconcelos V."/>
            <person name="Leao P.N."/>
        </authorList>
    </citation>
    <scope>NUCLEOTIDE SEQUENCE</scope>
    <source>
        <strain evidence="1">LEGE 11479</strain>
    </source>
</reference>
<dbReference type="Pfam" id="PF11251">
    <property type="entry name" value="DUF3050"/>
    <property type="match status" value="1"/>
</dbReference>
<accession>A0A928ZUE2</accession>
<dbReference type="EMBL" id="JADEXP010000108">
    <property type="protein sequence ID" value="MBE9067624.1"/>
    <property type="molecule type" value="Genomic_DNA"/>
</dbReference>
<dbReference type="Gene3D" id="1.20.910.10">
    <property type="entry name" value="Heme oxygenase-like"/>
    <property type="match status" value="1"/>
</dbReference>
<proteinExistence type="predicted"/>
<keyword evidence="2" id="KW-1185">Reference proteome</keyword>
<organism evidence="1 2">
    <name type="scientific">Leptolyngbya cf. ectocarpi LEGE 11479</name>
    <dbReference type="NCBI Taxonomy" id="1828722"/>
    <lineage>
        <taxon>Bacteria</taxon>
        <taxon>Bacillati</taxon>
        <taxon>Cyanobacteriota</taxon>
        <taxon>Cyanophyceae</taxon>
        <taxon>Leptolyngbyales</taxon>
        <taxon>Leptolyngbyaceae</taxon>
        <taxon>Leptolyngbya group</taxon>
        <taxon>Leptolyngbya</taxon>
    </lineage>
</organism>
<dbReference type="InterPro" id="IPR024423">
    <property type="entry name" value="DUF3050"/>
</dbReference>
<dbReference type="SUPFAM" id="SSF48613">
    <property type="entry name" value="Heme oxygenase-like"/>
    <property type="match status" value="1"/>
</dbReference>
<protein>
    <submittedName>
        <fullName evidence="1">DUF3050 domain-containing protein</fullName>
    </submittedName>
</protein>